<keyword evidence="7" id="KW-1185">Reference proteome</keyword>
<reference evidence="6" key="2">
    <citation type="submission" date="2025-09" db="UniProtKB">
        <authorList>
            <consortium name="Ensembl"/>
        </authorList>
    </citation>
    <scope>IDENTIFICATION</scope>
</reference>
<dbReference type="GO" id="GO:0016020">
    <property type="term" value="C:membrane"/>
    <property type="evidence" value="ECO:0007669"/>
    <property type="project" value="UniProtKB-SubCell"/>
</dbReference>
<feature type="transmembrane region" description="Helical" evidence="5">
    <location>
        <begin position="41"/>
        <end position="61"/>
    </location>
</feature>
<accession>A0A670K8B7</accession>
<evidence type="ECO:0000256" key="1">
    <source>
        <dbReference type="ARBA" id="ARBA00004141"/>
    </source>
</evidence>
<keyword evidence="4 5" id="KW-0472">Membrane</keyword>
<evidence type="ECO:0000256" key="2">
    <source>
        <dbReference type="ARBA" id="ARBA00022692"/>
    </source>
</evidence>
<dbReference type="Ensembl" id="ENSPMRT00000035869.1">
    <property type="protein sequence ID" value="ENSPMRP00000033818.1"/>
    <property type="gene ID" value="ENSPMRG00000021927.1"/>
</dbReference>
<name>A0A670K8B7_PODMU</name>
<reference evidence="6" key="1">
    <citation type="submission" date="2025-08" db="UniProtKB">
        <authorList>
            <consortium name="Ensembl"/>
        </authorList>
    </citation>
    <scope>IDENTIFICATION</scope>
</reference>
<evidence type="ECO:0000313" key="7">
    <source>
        <dbReference type="Proteomes" id="UP000472272"/>
    </source>
</evidence>
<comment type="caution">
    <text evidence="5">Lacks conserved residue(s) required for the propagation of feature annotation.</text>
</comment>
<sequence length="67" mass="7857">MPVRLPPVRALEDFLLGSSRLSPPDVRDLQRWHNRVVNNLLYYQIVLCQQLIVAVFCVDLYGNFKTR</sequence>
<dbReference type="AlphaFoldDB" id="A0A670K8B7"/>
<evidence type="ECO:0000256" key="5">
    <source>
        <dbReference type="RuleBase" id="RU363107"/>
    </source>
</evidence>
<proteinExistence type="inferred from homology"/>
<organism evidence="6 7">
    <name type="scientific">Podarcis muralis</name>
    <name type="common">Wall lizard</name>
    <name type="synonym">Lacerta muralis</name>
    <dbReference type="NCBI Taxonomy" id="64176"/>
    <lineage>
        <taxon>Eukaryota</taxon>
        <taxon>Metazoa</taxon>
        <taxon>Chordata</taxon>
        <taxon>Craniata</taxon>
        <taxon>Vertebrata</taxon>
        <taxon>Euteleostomi</taxon>
        <taxon>Lepidosauria</taxon>
        <taxon>Squamata</taxon>
        <taxon>Bifurcata</taxon>
        <taxon>Unidentata</taxon>
        <taxon>Episquamata</taxon>
        <taxon>Laterata</taxon>
        <taxon>Lacertibaenia</taxon>
        <taxon>Lacertidae</taxon>
        <taxon>Podarcis</taxon>
    </lineage>
</organism>
<evidence type="ECO:0000256" key="4">
    <source>
        <dbReference type="ARBA" id="ARBA00023136"/>
    </source>
</evidence>
<comment type="subcellular location">
    <subcellularLocation>
        <location evidence="1 5">Membrane</location>
        <topology evidence="1 5">Multi-pass membrane protein</topology>
    </subcellularLocation>
</comment>
<comment type="similarity">
    <text evidence="5">Belongs to the PRA1 family.</text>
</comment>
<dbReference type="Proteomes" id="UP000472272">
    <property type="component" value="Unplaced"/>
</dbReference>
<keyword evidence="2 5" id="KW-0812">Transmembrane</keyword>
<evidence type="ECO:0000313" key="6">
    <source>
        <dbReference type="Ensembl" id="ENSPMRP00000033818.1"/>
    </source>
</evidence>
<dbReference type="InterPro" id="IPR004895">
    <property type="entry name" value="Prenylated_rab_accept_PRA1"/>
</dbReference>
<protein>
    <recommendedName>
        <fullName evidence="5">PRA1 family protein</fullName>
    </recommendedName>
</protein>
<dbReference type="Pfam" id="PF03208">
    <property type="entry name" value="PRA1"/>
    <property type="match status" value="1"/>
</dbReference>
<keyword evidence="3 5" id="KW-1133">Transmembrane helix</keyword>
<evidence type="ECO:0000256" key="3">
    <source>
        <dbReference type="ARBA" id="ARBA00022989"/>
    </source>
</evidence>